<dbReference type="Gene3D" id="3.10.110.10">
    <property type="entry name" value="Ubiquitin Conjugating Enzyme"/>
    <property type="match status" value="1"/>
</dbReference>
<feature type="compositionally biased region" description="Polar residues" evidence="3">
    <location>
        <begin position="2275"/>
        <end position="2314"/>
    </location>
</feature>
<feature type="compositionally biased region" description="Polar residues" evidence="3">
    <location>
        <begin position="2180"/>
        <end position="2198"/>
    </location>
</feature>
<feature type="compositionally biased region" description="Polar residues" evidence="3">
    <location>
        <begin position="1409"/>
        <end position="1431"/>
    </location>
</feature>
<dbReference type="Pfam" id="PF23044">
    <property type="entry name" value="SH3-C_UBE2O"/>
    <property type="match status" value="1"/>
</dbReference>
<reference evidence="6" key="1">
    <citation type="submission" date="2025-08" db="UniProtKB">
        <authorList>
            <consortium name="RefSeq"/>
        </authorList>
    </citation>
    <scope>IDENTIFICATION</scope>
</reference>
<feature type="compositionally biased region" description="Low complexity" evidence="3">
    <location>
        <begin position="2776"/>
        <end position="2824"/>
    </location>
</feature>
<feature type="compositionally biased region" description="Polar residues" evidence="3">
    <location>
        <begin position="1449"/>
        <end position="1463"/>
    </location>
</feature>
<feature type="region of interest" description="Disordered" evidence="3">
    <location>
        <begin position="1085"/>
        <end position="1114"/>
    </location>
</feature>
<name>A0A3Q0JCF8_DIACI</name>
<feature type="compositionally biased region" description="Low complexity" evidence="3">
    <location>
        <begin position="508"/>
        <end position="528"/>
    </location>
</feature>
<feature type="region of interest" description="Disordered" evidence="3">
    <location>
        <begin position="489"/>
        <end position="533"/>
    </location>
</feature>
<dbReference type="KEGG" id="dci:103518564"/>
<feature type="region of interest" description="Disordered" evidence="3">
    <location>
        <begin position="2058"/>
        <end position="2084"/>
    </location>
</feature>
<accession>A0A3Q0JCF8</accession>
<feature type="region of interest" description="Disordered" evidence="3">
    <location>
        <begin position="1984"/>
        <end position="2010"/>
    </location>
</feature>
<dbReference type="InterPro" id="IPR016135">
    <property type="entry name" value="UBQ-conjugating_enzyme/RWD"/>
</dbReference>
<evidence type="ECO:0000256" key="3">
    <source>
        <dbReference type="SAM" id="MobiDB-lite"/>
    </source>
</evidence>
<feature type="compositionally biased region" description="Polar residues" evidence="3">
    <location>
        <begin position="2506"/>
        <end position="2516"/>
    </location>
</feature>
<evidence type="ECO:0000259" key="4">
    <source>
        <dbReference type="PROSITE" id="PS50127"/>
    </source>
</evidence>
<feature type="region of interest" description="Disordered" evidence="3">
    <location>
        <begin position="2689"/>
        <end position="2745"/>
    </location>
</feature>
<keyword evidence="5" id="KW-1185">Reference proteome</keyword>
<feature type="region of interest" description="Disordered" evidence="3">
    <location>
        <begin position="2346"/>
        <end position="2416"/>
    </location>
</feature>
<dbReference type="SUPFAM" id="SSF54495">
    <property type="entry name" value="UBC-like"/>
    <property type="match status" value="1"/>
</dbReference>
<dbReference type="PANTHER" id="PTHR46116">
    <property type="entry name" value="(E3-INDEPENDENT) E2 UBIQUITIN-CONJUGATING ENZYME"/>
    <property type="match status" value="1"/>
</dbReference>
<dbReference type="InterPro" id="IPR057734">
    <property type="entry name" value="UBE2O-like_SH3-C"/>
</dbReference>
<feature type="region of interest" description="Disordered" evidence="3">
    <location>
        <begin position="1395"/>
        <end position="1463"/>
    </location>
</feature>
<dbReference type="Pfam" id="PF00179">
    <property type="entry name" value="UQ_con"/>
    <property type="match status" value="1"/>
</dbReference>
<dbReference type="GeneID" id="103518564"/>
<keyword evidence="2" id="KW-0833">Ubl conjugation pathway</keyword>
<feature type="compositionally biased region" description="Polar residues" evidence="3">
    <location>
        <begin position="1090"/>
        <end position="1112"/>
    </location>
</feature>
<evidence type="ECO:0000313" key="5">
    <source>
        <dbReference type="Proteomes" id="UP000079169"/>
    </source>
</evidence>
<feature type="compositionally biased region" description="Basic and acidic residues" evidence="3">
    <location>
        <begin position="2646"/>
        <end position="2655"/>
    </location>
</feature>
<feature type="compositionally biased region" description="Low complexity" evidence="3">
    <location>
        <begin position="2346"/>
        <end position="2394"/>
    </location>
</feature>
<feature type="compositionally biased region" description="Polar residues" evidence="3">
    <location>
        <begin position="2705"/>
        <end position="2745"/>
    </location>
</feature>
<feature type="region of interest" description="Disordered" evidence="3">
    <location>
        <begin position="2610"/>
        <end position="2655"/>
    </location>
</feature>
<keyword evidence="1" id="KW-0808">Transferase</keyword>
<dbReference type="PaxDb" id="121845-A0A3Q0JCF8"/>
<dbReference type="PROSITE" id="PS50127">
    <property type="entry name" value="UBC_2"/>
    <property type="match status" value="1"/>
</dbReference>
<feature type="region of interest" description="Disordered" evidence="3">
    <location>
        <begin position="2180"/>
        <end position="2236"/>
    </location>
</feature>
<proteinExistence type="predicted"/>
<sequence>MAAVDNFFFYEDEVFRVNSKGLIQFGTVVENSELVSSNDETSDSEVELHEDYKMKKGHIRVSWHPSGFTEVLSESKVGLADRSLMPGDVVKRLVKDKNTQRGYCNDIKIVATVQIVGTKLVIENLPTSQLSPLTTFSKDLAVYLDHWIGVTRDVHLKLLVSCSDGSKAYISDPYMLKSLLNQRKSKCVTWRCTAFTGNSAQPSLTPRESIVKGDDLKRLRVLNHFESCTNQVGDRMSYTPSAQDSILPLDVWRQRKREGMLASGVTLPVHHRRKSTSVSLGNIKLLRSAQLGTLLDELCAEFHDQSSDRNYELNSRRLFSLVQEMDAKLVECREMIGRSGSQSETPKDPLVECRYVTGRTAGQSETPKGQIGCETKQSCETNQIARETNEIGCEANQIGCETNEIRCETSQVSCAPKESMVEQRANQRRRKVKSVVRRSSLVRRIKSLVRRMKSVVRRIKSAVRRMKLVVRLVKSVVLRMKFASKSNQTGKLTVKEPNGIDPGSVDCGSGSSSNGMNGVGSNDNSSSSQLPSQAECTPNICKVGSQLNDICSKFIQFASKSNQTGKLRVKEPTGIDPGSVDCGTGSSSNGMNGVGSNDNLSSSQLPSQGKAELFFVALATRLMRRRNKAKTMQRGSRAKKAQALTLKGSRIHEVPPNEKVEPRGYQDIMEEKARLARTKAQTTSGDNDEATESTGCDETSEVLGRHCVVEILCTQSSADVVWQVRYACPSTSVSPGNIKLLRSAQLGTLLDELCAEFHDQSSDRNYELNSRRLFSLVQEMDAKLVECREMIGRSGSQSETPKDPLVECRYVTGRTAGQSETPKGQIGCETKQSCETNQIACETNEIGCKANQIGCETNEISCETSQVSCAPNENGSKTEMCPNGIKESKTAKGNSVGIEEIKTATVNSVGIEESKTATINCVGTEEKNETGKLCSVGIEDEKTAKLNSVGIDEKNETAKLNSSVGIDEKNETAKMDSVEIEEDRVYVGQVMDNFPEGQIKVWWVDGSITSVWPQDLYKIGEYNSDDGELWASSSSEDSWETEMETDASFLDGEDGSDYFSDAGGDMSFDPQVPLPFERLLARLGSDKPESQSSANTTSLAQPSQESSSTSQVKPPGGYELKLFRTILKLSHVLDVLEKDLAKTPDGNLFYASILHMTYKNLTYLDKLLGTSLFSGHLVRERCDETSEVLGRHCVVEILCTQSSADVVWQDGSIEQNISSLDLYPQVKKKNGEPSISSNDVQMKLPSGKSNDTNDTTGNLTTEAVPSQSECEGVSDTSKGEDDGLSKGSVIGRNESGETLQTVGTKRKDGNLFYASILHMTYKNLTSRDYHWGRSFFDSTVSSSACTQPREDNWLLNQVATSDGIISVKRLLKNGKPTALWTNPVEVAQLLENGEPSISSNDVQMKLPSGKSNDTNDTTGKFTTEAVQSQSECEGISDTSKGKDDGLSKGSMTPNRTQDLPTPSQDKYLALSSRCCAMLRSQLLRAHDQFILTYFPNHEHLCLLGDQIDTTEGSVPSDSTNLPLHKNEKFQANMKYLKSKLDHSPHEAGSSKTETKMNTRQTEARLTNGAAEDKVNGVVATIEGYMSNRVLGTNVVPDIDSAEVSLPRWTRATLAQLRSGWCKLLQHYMARIDPSVPDRCPRCSGSPHDVHHLFNCPDLPTILDPTALWTNPVEVAQLLGLETEIEPISFQVKNFVHSRLPAYFWSMFRNSHFTPFSAPGPIVDYHAEGFVMLDSVAGYPHKFVKRNFSPDGKVFFKAYRKEMTLLRTSLPTGIWVRGFEDRMDLLSVMIEGPRRTPYEDGLFYFDFHLPSNYPQATPLCHYLSYCSDRLNPNLYETGKVCVSLLGTWIGRGTEVWTTQSTLLQILISIQGLILNAEPYYNEAGYERQRATQNGQENARMYNEMVLLKLVAAMGGTLVSPPGVFEKETRRHFRQRADKFTRRLEYWSRVSAEMSEGSVNGVVDTSVRSDASSVEGSAYQVMSDGATVETTDGATESKETGETKNGTTCENKESRKRVIMCDIGNNCDKPNQDNPSVSTMVLDEGLMEVDVLMGDERNEEIEGPKQSNNQTSQHTKESIKPNAGSCKDNEISCNKNQASCNDNETSCNDNKNSCNNNAVSCNENQASCNDNETSSYESEEFELPQFPLLPASRGFCLTLKSLIATFRNTLKRLEIDYETSNPVAETNTGKTSTVAETSKTNTRKVETVEGKGIPDLSGDEKDKGNLGEEELVKDSSKCEENGLNLHKVSSDVGSILVSDGSNGLKPVGNDYKDASKTVENSTDVSKSDNSPKLVQDGSSSTVNKGSTRNSPLSNSQVYDLATNGTARSHLEDNQISCMDSVNNASVNSNSTLNNSSTVNNSSSLNNTATLNNSSNLNSNSTVNNSSTSPSAKSKSPGPEQSRLLSRNSPLVKARSGTAEVDSGVFGSAVIPIGESIHKVEKKKSLDSINNNNNNKIYRKRVIMCDIGNNCDKPNQDNPSVSTMVLNEGLMEVDVLMGDERNEEIEGPKQSNNQTSGYTKESVKPNAGSCNDNETSCNDNKNSCSNNNAVSCNKNQASCNDNETSSYESEEFELPQFPLLPASRGFCLTLKSLIATFRNTLKRLEIDYETSNPVAETNTGKTSTVAETSKTNTRKVETVEGKGIPDLSGDEKDKGNLGEEELVKDSSKCEENGLNLHKVSSDVGSILVSDGSNGLKPVGNDYKDASKTVENSTNVSKSDNSPKLVQDGSSSTVNKGSTRNSPLSNSQVYDLATNGTARSHLEDNQISCMDSVNNASVNSNSTLNNSSTVNNSSSLNNTATLNNSSNLNSNSTVNNSSTSPSAKSKSPGPEQSRLLSRNSPLVKARSGTAEVDSGVFGSAVIPIGESIHKVEKKKSLDSINNNNNKI</sequence>
<feature type="compositionally biased region" description="Polar residues" evidence="3">
    <location>
        <begin position="2610"/>
        <end position="2628"/>
    </location>
</feature>
<feature type="region of interest" description="Disordered" evidence="3">
    <location>
        <begin position="2776"/>
        <end position="2846"/>
    </location>
</feature>
<dbReference type="GO" id="GO:0061631">
    <property type="term" value="F:ubiquitin conjugating enzyme activity"/>
    <property type="evidence" value="ECO:0007669"/>
    <property type="project" value="TreeGrafter"/>
</dbReference>
<evidence type="ECO:0000256" key="1">
    <source>
        <dbReference type="ARBA" id="ARBA00022679"/>
    </source>
</evidence>
<feature type="region of interest" description="Disordered" evidence="3">
    <location>
        <begin position="1228"/>
        <end position="1296"/>
    </location>
</feature>
<feature type="region of interest" description="Disordered" evidence="3">
    <location>
        <begin position="677"/>
        <end position="697"/>
    </location>
</feature>
<feature type="compositionally biased region" description="Low complexity" evidence="3">
    <location>
        <begin position="1250"/>
        <end position="1261"/>
    </location>
</feature>
<evidence type="ECO:0000313" key="6">
    <source>
        <dbReference type="RefSeq" id="XP_026686126.1"/>
    </source>
</evidence>
<dbReference type="STRING" id="121845.A0A3Q0JCF8"/>
<protein>
    <submittedName>
        <fullName evidence="6">Uncharacterized protein LOC103518564</fullName>
    </submittedName>
</protein>
<dbReference type="RefSeq" id="XP_026686126.1">
    <property type="nucleotide sequence ID" value="XM_026830325.1"/>
</dbReference>
<dbReference type="SMART" id="SM00212">
    <property type="entry name" value="UBCc"/>
    <property type="match status" value="1"/>
</dbReference>
<feature type="compositionally biased region" description="Basic and acidic residues" evidence="3">
    <location>
        <begin position="2216"/>
        <end position="2236"/>
    </location>
</feature>
<dbReference type="InterPro" id="IPR000608">
    <property type="entry name" value="UBC"/>
</dbReference>
<gene>
    <name evidence="6" type="primary">LOC103518564</name>
</gene>
<evidence type="ECO:0000256" key="2">
    <source>
        <dbReference type="ARBA" id="ARBA00022786"/>
    </source>
</evidence>
<dbReference type="Pfam" id="PF23046">
    <property type="entry name" value="tSH3-B_UBE2O"/>
    <property type="match status" value="1"/>
</dbReference>
<dbReference type="Proteomes" id="UP000079169">
    <property type="component" value="Unplaced"/>
</dbReference>
<feature type="region of interest" description="Disordered" evidence="3">
    <location>
        <begin position="2259"/>
        <end position="2314"/>
    </location>
</feature>
<organism evidence="5 6">
    <name type="scientific">Diaphorina citri</name>
    <name type="common">Asian citrus psyllid</name>
    <dbReference type="NCBI Taxonomy" id="121845"/>
    <lineage>
        <taxon>Eukaryota</taxon>
        <taxon>Metazoa</taxon>
        <taxon>Ecdysozoa</taxon>
        <taxon>Arthropoda</taxon>
        <taxon>Hexapoda</taxon>
        <taxon>Insecta</taxon>
        <taxon>Pterygota</taxon>
        <taxon>Neoptera</taxon>
        <taxon>Paraneoptera</taxon>
        <taxon>Hemiptera</taxon>
        <taxon>Sternorrhyncha</taxon>
        <taxon>Psylloidea</taxon>
        <taxon>Psyllidae</taxon>
        <taxon>Diaphorininae</taxon>
        <taxon>Diaphorina</taxon>
    </lineage>
</organism>
<feature type="domain" description="UBC core" evidence="4">
    <location>
        <begin position="1753"/>
        <end position="1913"/>
    </location>
</feature>
<dbReference type="PANTHER" id="PTHR46116:SF15">
    <property type="entry name" value="(E3-INDEPENDENT) E2 UBIQUITIN-CONJUGATING ENZYME"/>
    <property type="match status" value="1"/>
</dbReference>
<dbReference type="CDD" id="cd23837">
    <property type="entry name" value="UBCc_UBE2O"/>
    <property type="match status" value="1"/>
</dbReference>
<dbReference type="InterPro" id="IPR057735">
    <property type="entry name" value="UBE2O-like_tSH3-B"/>
</dbReference>
<feature type="region of interest" description="Disordered" evidence="3">
    <location>
        <begin position="2500"/>
        <end position="2529"/>
    </location>
</feature>